<evidence type="ECO:0000256" key="2">
    <source>
        <dbReference type="ARBA" id="ARBA00022670"/>
    </source>
</evidence>
<keyword evidence="8" id="KW-0961">Cell wall biogenesis/degradation</keyword>
<dbReference type="SUPFAM" id="SSF55166">
    <property type="entry name" value="Hedgehog/DD-peptidase"/>
    <property type="match status" value="1"/>
</dbReference>
<dbReference type="EMBL" id="BAAAXQ010000041">
    <property type="protein sequence ID" value="GAA3018123.1"/>
    <property type="molecule type" value="Genomic_DNA"/>
</dbReference>
<comment type="caution">
    <text evidence="11">The sequence shown here is derived from an EMBL/GenBank/DDBJ whole genome shotgun (WGS) entry which is preliminary data.</text>
</comment>
<evidence type="ECO:0000313" key="12">
    <source>
        <dbReference type="Proteomes" id="UP001501577"/>
    </source>
</evidence>
<dbReference type="Pfam" id="PF08239">
    <property type="entry name" value="SH3_3"/>
    <property type="match status" value="1"/>
</dbReference>
<organism evidence="11 12">
    <name type="scientific">Tetragenococcus solitarius</name>
    <dbReference type="NCBI Taxonomy" id="71453"/>
    <lineage>
        <taxon>Bacteria</taxon>
        <taxon>Bacillati</taxon>
        <taxon>Bacillota</taxon>
        <taxon>Bacilli</taxon>
        <taxon>Lactobacillales</taxon>
        <taxon>Enterococcaceae</taxon>
        <taxon>Tetragenococcus</taxon>
    </lineage>
</organism>
<reference evidence="12" key="1">
    <citation type="journal article" date="2019" name="Int. J. Syst. Evol. Microbiol.">
        <title>The Global Catalogue of Microorganisms (GCM) 10K type strain sequencing project: providing services to taxonomists for standard genome sequencing and annotation.</title>
        <authorList>
            <consortium name="The Broad Institute Genomics Platform"/>
            <consortium name="The Broad Institute Genome Sequencing Center for Infectious Disease"/>
            <person name="Wu L."/>
            <person name="Ma J."/>
        </authorList>
    </citation>
    <scope>NUCLEOTIDE SEQUENCE [LARGE SCALE GENOMIC DNA]</scope>
    <source>
        <strain evidence="12">JCM 8736</strain>
    </source>
</reference>
<evidence type="ECO:0000256" key="1">
    <source>
        <dbReference type="ARBA" id="ARBA00001362"/>
    </source>
</evidence>
<dbReference type="Proteomes" id="UP001501577">
    <property type="component" value="Unassembled WGS sequence"/>
</dbReference>
<sequence length="401" mass="45638">MKKSRKLILTILLLLLVVTAVSFVMFTQLKSSPIHQTASSTAVHETSKPKSHSTNSPSTEKTTHDSKQETEPAEENPYEGTFDLPIENATGYAPIDLPVRSQADPEAKTQKTLTPGTAFKILQEKDDWWEVEYEEGKGWLEHRYAFINLPDVLSSAVYNNTNTYSSRYRSSGIEIPEVTKKALYDGKINNERLGKEEFIIPVLYTTAKKIYEAQTQALENNETLLIYETFRPYDVQEKIYRQLKKLADENEKVKEGADTAPWEMFWFINDEVSNHQMGFAIDVSLAQVDAKKTAFYGNYSVDIVQDYTEYQMPTPIHELSSASAVYTSPVTAVDSDAWKKAQLRPEMNKPALDLQAYFVQAGMTPLASEWWHFNDLEARKEIEDHKSNGEFKMIEVKSSAP</sequence>
<proteinExistence type="predicted"/>
<dbReference type="InterPro" id="IPR009045">
    <property type="entry name" value="Zn_M74/Hedgehog-like"/>
</dbReference>
<accession>A0ABP6KQM2</accession>
<evidence type="ECO:0000256" key="3">
    <source>
        <dbReference type="ARBA" id="ARBA00022723"/>
    </source>
</evidence>
<protein>
    <recommendedName>
        <fullName evidence="10">SH3b domain-containing protein</fullName>
    </recommendedName>
</protein>
<evidence type="ECO:0000259" key="10">
    <source>
        <dbReference type="Pfam" id="PF08239"/>
    </source>
</evidence>
<dbReference type="PANTHER" id="PTHR43126">
    <property type="entry name" value="D-ALANYL-D-ALANINE DIPEPTIDASE"/>
    <property type="match status" value="1"/>
</dbReference>
<feature type="domain" description="SH3b" evidence="10">
    <location>
        <begin position="97"/>
        <end position="144"/>
    </location>
</feature>
<dbReference type="Gene3D" id="2.30.30.40">
    <property type="entry name" value="SH3 Domains"/>
    <property type="match status" value="1"/>
</dbReference>
<evidence type="ECO:0000256" key="9">
    <source>
        <dbReference type="SAM" id="MobiDB-lite"/>
    </source>
</evidence>
<feature type="compositionally biased region" description="Polar residues" evidence="9">
    <location>
        <begin position="35"/>
        <end position="44"/>
    </location>
</feature>
<evidence type="ECO:0000313" key="11">
    <source>
        <dbReference type="EMBL" id="GAA3018123.1"/>
    </source>
</evidence>
<keyword evidence="2" id="KW-0645">Protease</keyword>
<gene>
    <name evidence="11" type="ORF">GCM10019998_13040</name>
</gene>
<evidence type="ECO:0000256" key="4">
    <source>
        <dbReference type="ARBA" id="ARBA00022801"/>
    </source>
</evidence>
<dbReference type="InterPro" id="IPR000755">
    <property type="entry name" value="A_A_dipeptidase"/>
</dbReference>
<comment type="catalytic activity">
    <reaction evidence="1">
        <text>D-alanyl-D-alanine + H2O = 2 D-alanine</text>
        <dbReference type="Rhea" id="RHEA:20661"/>
        <dbReference type="ChEBI" id="CHEBI:15377"/>
        <dbReference type="ChEBI" id="CHEBI:57416"/>
        <dbReference type="ChEBI" id="CHEBI:57822"/>
        <dbReference type="EC" id="3.4.13.22"/>
    </reaction>
</comment>
<dbReference type="InterPro" id="IPR003646">
    <property type="entry name" value="SH3-like_bac-type"/>
</dbReference>
<name>A0ABP6KQM2_9ENTE</name>
<evidence type="ECO:0000256" key="7">
    <source>
        <dbReference type="ARBA" id="ARBA00023049"/>
    </source>
</evidence>
<keyword evidence="3" id="KW-0479">Metal-binding</keyword>
<keyword evidence="12" id="KW-1185">Reference proteome</keyword>
<keyword evidence="5" id="KW-0862">Zinc</keyword>
<feature type="compositionally biased region" description="Basic and acidic residues" evidence="9">
    <location>
        <begin position="61"/>
        <end position="70"/>
    </location>
</feature>
<dbReference type="RefSeq" id="WP_068707450.1">
    <property type="nucleotide sequence ID" value="NZ_BAAAXQ010000041.1"/>
</dbReference>
<keyword evidence="6" id="KW-0224">Dipeptidase</keyword>
<dbReference type="Gene3D" id="3.30.1380.10">
    <property type="match status" value="1"/>
</dbReference>
<evidence type="ECO:0000256" key="5">
    <source>
        <dbReference type="ARBA" id="ARBA00022833"/>
    </source>
</evidence>
<evidence type="ECO:0000256" key="8">
    <source>
        <dbReference type="ARBA" id="ARBA00023316"/>
    </source>
</evidence>
<keyword evidence="4" id="KW-0378">Hydrolase</keyword>
<evidence type="ECO:0000256" key="6">
    <source>
        <dbReference type="ARBA" id="ARBA00022997"/>
    </source>
</evidence>
<dbReference type="PANTHER" id="PTHR43126:SF1">
    <property type="entry name" value="D-ALANYL-D-ALANINE DIPEPTIDASE"/>
    <property type="match status" value="1"/>
</dbReference>
<feature type="region of interest" description="Disordered" evidence="9">
    <location>
        <begin position="35"/>
        <end position="83"/>
    </location>
</feature>
<keyword evidence="7" id="KW-0482">Metalloprotease</keyword>